<dbReference type="Pfam" id="PF01544">
    <property type="entry name" value="CorA"/>
    <property type="match status" value="1"/>
</dbReference>
<sequence>MRSGNTLFTTLNRSARLDRAGRPARPLRVSAARPLGADPRLRGDRPGLPASVIDCAAYVGGRRLDAADVAEAVRLVRAAGAGAGAFVWVGLHEPHADELAELATVFDLHKLAVEDAVHAHQRPKLERYDDTLFSVVKTLRYRSDSSEVVESGEIMAFIGPDFIVTVRHGEHFSLRPIRRALEADAELLAQGPAGVLHAIADRAVDDYLSIADALQEALDEVESSVFAPERSNDVERIYQLKRELIELKRAVAPLIQPMRDIVERELVPEEMSEYFRDVEDHLTRVKEHVEACDELLTSILQAHLAQVTAAESQDQRRMTAWVGLFAVPTAIAGIYGMNFDHMPELNFRYGYPLTVLAIVGVCVFMWWRFRRNGWI</sequence>
<comment type="subcellular location">
    <subcellularLocation>
        <location evidence="1">Cell membrane</location>
        <topology evidence="1">Multi-pass membrane protein</topology>
    </subcellularLocation>
</comment>
<dbReference type="InterPro" id="IPR002523">
    <property type="entry name" value="MgTranspt_CorA/ZnTranspt_ZntB"/>
</dbReference>
<dbReference type="InterPro" id="IPR045861">
    <property type="entry name" value="CorA_cytoplasmic_dom"/>
</dbReference>
<dbReference type="GO" id="GO:0015095">
    <property type="term" value="F:magnesium ion transmembrane transporter activity"/>
    <property type="evidence" value="ECO:0007669"/>
    <property type="project" value="TreeGrafter"/>
</dbReference>
<comment type="function">
    <text evidence="11">Mediates influx of magnesium ions. Alternates between open and closed states. Activated by low cytoplasmic Mg(2+) levels. Inactive when cytoplasmic Mg(2+) levels are high.</text>
</comment>
<keyword evidence="3" id="KW-0813">Transport</keyword>
<name>A0A2T0QAY7_9ACTN</name>
<dbReference type="RefSeq" id="WP_245930043.1">
    <property type="nucleotide sequence ID" value="NZ_PVZC01000002.1"/>
</dbReference>
<evidence type="ECO:0000256" key="6">
    <source>
        <dbReference type="ARBA" id="ARBA00022842"/>
    </source>
</evidence>
<dbReference type="FunFam" id="1.20.58.340:FF:000004">
    <property type="entry name" value="Magnesium transport protein CorA"/>
    <property type="match status" value="1"/>
</dbReference>
<dbReference type="Proteomes" id="UP000237846">
    <property type="component" value="Unassembled WGS sequence"/>
</dbReference>
<evidence type="ECO:0000256" key="12">
    <source>
        <dbReference type="SAM" id="Phobius"/>
    </source>
</evidence>
<keyword evidence="8" id="KW-0406">Ion transport</keyword>
<evidence type="ECO:0000256" key="11">
    <source>
        <dbReference type="ARBA" id="ARBA00045497"/>
    </source>
</evidence>
<dbReference type="PANTHER" id="PTHR46494">
    <property type="entry name" value="CORA FAMILY METAL ION TRANSPORTER (EUROFUNG)"/>
    <property type="match status" value="1"/>
</dbReference>
<dbReference type="GO" id="GO:0005886">
    <property type="term" value="C:plasma membrane"/>
    <property type="evidence" value="ECO:0007669"/>
    <property type="project" value="UniProtKB-SubCell"/>
</dbReference>
<evidence type="ECO:0000256" key="2">
    <source>
        <dbReference type="ARBA" id="ARBA00009765"/>
    </source>
</evidence>
<dbReference type="GO" id="GO:0000287">
    <property type="term" value="F:magnesium ion binding"/>
    <property type="evidence" value="ECO:0007669"/>
    <property type="project" value="TreeGrafter"/>
</dbReference>
<keyword evidence="5 12" id="KW-0812">Transmembrane</keyword>
<evidence type="ECO:0000256" key="9">
    <source>
        <dbReference type="ARBA" id="ARBA00023136"/>
    </source>
</evidence>
<accession>A0A2T0QAY7</accession>
<feature type="transmembrane region" description="Helical" evidence="12">
    <location>
        <begin position="349"/>
        <end position="369"/>
    </location>
</feature>
<evidence type="ECO:0000256" key="3">
    <source>
        <dbReference type="ARBA" id="ARBA00022448"/>
    </source>
</evidence>
<feature type="transmembrane region" description="Helical" evidence="12">
    <location>
        <begin position="318"/>
        <end position="337"/>
    </location>
</feature>
<evidence type="ECO:0000256" key="4">
    <source>
        <dbReference type="ARBA" id="ARBA00022475"/>
    </source>
</evidence>
<comment type="similarity">
    <text evidence="2">Belongs to the CorA metal ion transporter (MIT) (TC 1.A.35) family.</text>
</comment>
<dbReference type="EMBL" id="PVZC01000002">
    <property type="protein sequence ID" value="PRY00980.1"/>
    <property type="molecule type" value="Genomic_DNA"/>
</dbReference>
<dbReference type="SUPFAM" id="SSF144083">
    <property type="entry name" value="Magnesium transport protein CorA, transmembrane region"/>
    <property type="match status" value="1"/>
</dbReference>
<evidence type="ECO:0000256" key="8">
    <source>
        <dbReference type="ARBA" id="ARBA00023065"/>
    </source>
</evidence>
<evidence type="ECO:0000256" key="7">
    <source>
        <dbReference type="ARBA" id="ARBA00022989"/>
    </source>
</evidence>
<comment type="catalytic activity">
    <reaction evidence="10">
        <text>Mg(2+)(in) = Mg(2+)(out)</text>
        <dbReference type="Rhea" id="RHEA:29827"/>
        <dbReference type="ChEBI" id="CHEBI:18420"/>
    </reaction>
</comment>
<organism evidence="13 14">
    <name type="scientific">Allonocardiopsis opalescens</name>
    <dbReference type="NCBI Taxonomy" id="1144618"/>
    <lineage>
        <taxon>Bacteria</taxon>
        <taxon>Bacillati</taxon>
        <taxon>Actinomycetota</taxon>
        <taxon>Actinomycetes</taxon>
        <taxon>Streptosporangiales</taxon>
        <taxon>Allonocardiopsis</taxon>
    </lineage>
</organism>
<keyword evidence="9 12" id="KW-0472">Membrane</keyword>
<dbReference type="InterPro" id="IPR045863">
    <property type="entry name" value="CorA_TM1_TM2"/>
</dbReference>
<keyword evidence="14" id="KW-1185">Reference proteome</keyword>
<dbReference type="GO" id="GO:0050897">
    <property type="term" value="F:cobalt ion binding"/>
    <property type="evidence" value="ECO:0007669"/>
    <property type="project" value="TreeGrafter"/>
</dbReference>
<dbReference type="SUPFAM" id="SSF143865">
    <property type="entry name" value="CorA soluble domain-like"/>
    <property type="match status" value="1"/>
</dbReference>
<dbReference type="CDD" id="cd12830">
    <property type="entry name" value="MtCorA-like"/>
    <property type="match status" value="1"/>
</dbReference>
<evidence type="ECO:0000313" key="14">
    <source>
        <dbReference type="Proteomes" id="UP000237846"/>
    </source>
</evidence>
<evidence type="ECO:0000256" key="5">
    <source>
        <dbReference type="ARBA" id="ARBA00022692"/>
    </source>
</evidence>
<gene>
    <name evidence="13" type="ORF">CLV72_102613</name>
</gene>
<keyword evidence="4" id="KW-1003">Cell membrane</keyword>
<keyword evidence="7 12" id="KW-1133">Transmembrane helix</keyword>
<protein>
    <submittedName>
        <fullName evidence="13">Magnesium transporter</fullName>
    </submittedName>
</protein>
<comment type="caution">
    <text evidence="13">The sequence shown here is derived from an EMBL/GenBank/DDBJ whole genome shotgun (WGS) entry which is preliminary data.</text>
</comment>
<dbReference type="GO" id="GO:0015087">
    <property type="term" value="F:cobalt ion transmembrane transporter activity"/>
    <property type="evidence" value="ECO:0007669"/>
    <property type="project" value="TreeGrafter"/>
</dbReference>
<evidence type="ECO:0000256" key="1">
    <source>
        <dbReference type="ARBA" id="ARBA00004651"/>
    </source>
</evidence>
<keyword evidence="6" id="KW-0460">Magnesium</keyword>
<dbReference type="Gene3D" id="3.30.460.20">
    <property type="entry name" value="CorA soluble domain-like"/>
    <property type="match status" value="1"/>
</dbReference>
<proteinExistence type="inferred from homology"/>
<dbReference type="AlphaFoldDB" id="A0A2T0QAY7"/>
<evidence type="ECO:0000256" key="10">
    <source>
        <dbReference type="ARBA" id="ARBA00034269"/>
    </source>
</evidence>
<dbReference type="PANTHER" id="PTHR46494:SF1">
    <property type="entry name" value="CORA FAMILY METAL ION TRANSPORTER (EUROFUNG)"/>
    <property type="match status" value="1"/>
</dbReference>
<reference evidence="13 14" key="1">
    <citation type="submission" date="2018-03" db="EMBL/GenBank/DDBJ databases">
        <title>Genomic Encyclopedia of Archaeal and Bacterial Type Strains, Phase II (KMG-II): from individual species to whole genera.</title>
        <authorList>
            <person name="Goeker M."/>
        </authorList>
    </citation>
    <scope>NUCLEOTIDE SEQUENCE [LARGE SCALE GENOMIC DNA]</scope>
    <source>
        <strain evidence="13 14">DSM 45601</strain>
    </source>
</reference>
<dbReference type="Gene3D" id="1.20.58.340">
    <property type="entry name" value="Magnesium transport protein CorA, transmembrane region"/>
    <property type="match status" value="2"/>
</dbReference>
<evidence type="ECO:0000313" key="13">
    <source>
        <dbReference type="EMBL" id="PRY00980.1"/>
    </source>
</evidence>